<dbReference type="InterPro" id="IPR050188">
    <property type="entry name" value="RluA_PseudoU_synthase"/>
</dbReference>
<dbReference type="PANTHER" id="PTHR21600">
    <property type="entry name" value="MITOCHONDRIAL RNA PSEUDOURIDINE SYNTHASE"/>
    <property type="match status" value="1"/>
</dbReference>
<dbReference type="InterPro" id="IPR006224">
    <property type="entry name" value="PsdUridine_synth_RluA-like_CS"/>
</dbReference>
<name>A0A133KDB8_9FIRM</name>
<evidence type="ECO:0000256" key="2">
    <source>
        <dbReference type="ARBA" id="ARBA00010876"/>
    </source>
</evidence>
<accession>A0A133KDB8</accession>
<dbReference type="PANTHER" id="PTHR21600:SF44">
    <property type="entry name" value="RIBOSOMAL LARGE SUBUNIT PSEUDOURIDINE SYNTHASE D"/>
    <property type="match status" value="1"/>
</dbReference>
<comment type="similarity">
    <text evidence="2">Belongs to the pseudouridine synthase RluA family.</text>
</comment>
<keyword evidence="8" id="KW-1185">Reference proteome</keyword>
<protein>
    <recommendedName>
        <fullName evidence="4">RNA pseudouridylate synthase</fullName>
    </recommendedName>
    <alternativeName>
        <fullName evidence="5">RNA-uridine isomerase</fullName>
    </alternativeName>
</protein>
<evidence type="ECO:0000313" key="7">
    <source>
        <dbReference type="EMBL" id="KWZ77549.1"/>
    </source>
</evidence>
<dbReference type="GO" id="GO:0140098">
    <property type="term" value="F:catalytic activity, acting on RNA"/>
    <property type="evidence" value="ECO:0007669"/>
    <property type="project" value="UniProtKB-ARBA"/>
</dbReference>
<evidence type="ECO:0000256" key="4">
    <source>
        <dbReference type="ARBA" id="ARBA00031870"/>
    </source>
</evidence>
<evidence type="ECO:0000259" key="6">
    <source>
        <dbReference type="Pfam" id="PF00849"/>
    </source>
</evidence>
<sequence>MKYIKYKINNNITVRKFLEAKDYSKRSIDEILNSAYLLNGKLKNKSLDLKEGDEFKIIIEDEDLDYEPIEGKLKILFEDANSLVVSKTSNLTVNSKNQVNLSNYLAYYFKENDIRNKIRLVNRLDMNTSGLMLVAKNKYAHAYYQRQVENNLIKKKYLAVVDPNTDLDFLYEARISYDEENKKYIASNNGKLARTYFKTIDKNDSYSLIECEIFTGKTHQIRVSLQSLGHPIYGDKLYGSDKDLDRFLLHSYKLEFKTFIDEENIKLEDWPNFMTFLCKK</sequence>
<dbReference type="PROSITE" id="PS01129">
    <property type="entry name" value="PSI_RLU"/>
    <property type="match status" value="1"/>
</dbReference>
<dbReference type="Pfam" id="PF00849">
    <property type="entry name" value="PseudoU_synth_2"/>
    <property type="match status" value="1"/>
</dbReference>
<evidence type="ECO:0000256" key="1">
    <source>
        <dbReference type="ARBA" id="ARBA00000073"/>
    </source>
</evidence>
<dbReference type="InterPro" id="IPR006145">
    <property type="entry name" value="PsdUridine_synth_RsuA/RluA"/>
</dbReference>
<evidence type="ECO:0000256" key="5">
    <source>
        <dbReference type="ARBA" id="ARBA00033164"/>
    </source>
</evidence>
<dbReference type="PATRIC" id="fig|33036.3.peg.1357"/>
<dbReference type="STRING" id="33036.HMPREF3200_01369"/>
<comment type="caution">
    <text evidence="7">The sequence shown here is derived from an EMBL/GenBank/DDBJ whole genome shotgun (WGS) entry which is preliminary data.</text>
</comment>
<dbReference type="CDD" id="cd02869">
    <property type="entry name" value="PseudoU_synth_RluA_like"/>
    <property type="match status" value="1"/>
</dbReference>
<organism evidence="7 8">
    <name type="scientific">Anaerococcus tetradius</name>
    <dbReference type="NCBI Taxonomy" id="33036"/>
    <lineage>
        <taxon>Bacteria</taxon>
        <taxon>Bacillati</taxon>
        <taxon>Bacillota</taxon>
        <taxon>Tissierellia</taxon>
        <taxon>Tissierellales</taxon>
        <taxon>Peptoniphilaceae</taxon>
        <taxon>Anaerococcus</taxon>
    </lineage>
</organism>
<dbReference type="Proteomes" id="UP000070383">
    <property type="component" value="Unassembled WGS sequence"/>
</dbReference>
<dbReference type="GO" id="GO:0003723">
    <property type="term" value="F:RNA binding"/>
    <property type="evidence" value="ECO:0007669"/>
    <property type="project" value="InterPro"/>
</dbReference>
<dbReference type="AlphaFoldDB" id="A0A133KDB8"/>
<proteinExistence type="inferred from homology"/>
<dbReference type="Gene3D" id="3.30.2350.10">
    <property type="entry name" value="Pseudouridine synthase"/>
    <property type="match status" value="1"/>
</dbReference>
<evidence type="ECO:0000256" key="3">
    <source>
        <dbReference type="ARBA" id="ARBA00023235"/>
    </source>
</evidence>
<dbReference type="EMBL" id="LRPM01000048">
    <property type="protein sequence ID" value="KWZ77549.1"/>
    <property type="molecule type" value="Genomic_DNA"/>
</dbReference>
<dbReference type="InterPro" id="IPR020103">
    <property type="entry name" value="PsdUridine_synth_cat_dom_sf"/>
</dbReference>
<evidence type="ECO:0000313" key="8">
    <source>
        <dbReference type="Proteomes" id="UP000070383"/>
    </source>
</evidence>
<dbReference type="OrthoDB" id="9807829at2"/>
<comment type="catalytic activity">
    <reaction evidence="1">
        <text>a uridine in RNA = a pseudouridine in RNA</text>
        <dbReference type="Rhea" id="RHEA:48348"/>
        <dbReference type="Rhea" id="RHEA-COMP:12068"/>
        <dbReference type="Rhea" id="RHEA-COMP:12069"/>
        <dbReference type="ChEBI" id="CHEBI:65314"/>
        <dbReference type="ChEBI" id="CHEBI:65315"/>
    </reaction>
</comment>
<dbReference type="SUPFAM" id="SSF55120">
    <property type="entry name" value="Pseudouridine synthase"/>
    <property type="match status" value="1"/>
</dbReference>
<feature type="domain" description="Pseudouridine synthase RsuA/RluA-like" evidence="6">
    <location>
        <begin position="83"/>
        <end position="226"/>
    </location>
</feature>
<dbReference type="RefSeq" id="WP_060929603.1">
    <property type="nucleotide sequence ID" value="NZ_CAMPNK010000012.1"/>
</dbReference>
<keyword evidence="3" id="KW-0413">Isomerase</keyword>
<dbReference type="GO" id="GO:0000455">
    <property type="term" value="P:enzyme-directed rRNA pseudouridine synthesis"/>
    <property type="evidence" value="ECO:0007669"/>
    <property type="project" value="TreeGrafter"/>
</dbReference>
<gene>
    <name evidence="7" type="ORF">HMPREF3200_01369</name>
</gene>
<reference evidence="8" key="1">
    <citation type="submission" date="2016-01" db="EMBL/GenBank/DDBJ databases">
        <authorList>
            <person name="Mitreva M."/>
            <person name="Pepin K.H."/>
            <person name="Mihindukulasuriya K.A."/>
            <person name="Fulton R."/>
            <person name="Fronick C."/>
            <person name="O'Laughlin M."/>
            <person name="Miner T."/>
            <person name="Herter B."/>
            <person name="Rosa B.A."/>
            <person name="Cordes M."/>
            <person name="Tomlinson C."/>
            <person name="Wollam A."/>
            <person name="Palsikar V.B."/>
            <person name="Mardis E.R."/>
            <person name="Wilson R.K."/>
        </authorList>
    </citation>
    <scope>NUCLEOTIDE SEQUENCE [LARGE SCALE GENOMIC DNA]</scope>
    <source>
        <strain evidence="8">MJR8151</strain>
    </source>
</reference>
<dbReference type="GO" id="GO:0009982">
    <property type="term" value="F:pseudouridine synthase activity"/>
    <property type="evidence" value="ECO:0007669"/>
    <property type="project" value="InterPro"/>
</dbReference>